<dbReference type="GO" id="GO:0008289">
    <property type="term" value="F:lipid binding"/>
    <property type="evidence" value="ECO:0007669"/>
    <property type="project" value="InterPro"/>
</dbReference>
<dbReference type="EMBL" id="MCFE01000274">
    <property type="protein sequence ID" value="ORX92467.1"/>
    <property type="molecule type" value="Genomic_DNA"/>
</dbReference>
<dbReference type="Gene3D" id="3.30.530.20">
    <property type="match status" value="1"/>
</dbReference>
<dbReference type="Pfam" id="PF01852">
    <property type="entry name" value="START"/>
    <property type="match status" value="1"/>
</dbReference>
<dbReference type="Proteomes" id="UP000193498">
    <property type="component" value="Unassembled WGS sequence"/>
</dbReference>
<dbReference type="InterPro" id="IPR023393">
    <property type="entry name" value="START-like_dom_sf"/>
</dbReference>
<dbReference type="SMART" id="SM00234">
    <property type="entry name" value="START"/>
    <property type="match status" value="1"/>
</dbReference>
<dbReference type="InterPro" id="IPR002913">
    <property type="entry name" value="START_lipid-bd_dom"/>
</dbReference>
<evidence type="ECO:0000313" key="2">
    <source>
        <dbReference type="EMBL" id="ORX92467.1"/>
    </source>
</evidence>
<dbReference type="CDD" id="cd00177">
    <property type="entry name" value="START"/>
    <property type="match status" value="1"/>
</dbReference>
<dbReference type="InParanoid" id="A0A1Y1Y381"/>
<dbReference type="PANTHER" id="PTHR19308:SF14">
    <property type="entry name" value="START DOMAIN-CONTAINING PROTEIN"/>
    <property type="match status" value="1"/>
</dbReference>
<dbReference type="AlphaFoldDB" id="A0A1Y1Y381"/>
<sequence length="289" mass="32227">MSHIEAANQAIEKIKQFGNSLDGWTFHSENKGIKIYTQEKEKGAMPAVRGEGILEGYSVHQIAAVAESIGCRPLWDGRFGGAERIEFLEDTTFVFWNLNKGTWPVSDRDLCGVCKYETSPEGVYYSGLTSVVDSRVPEKKGAVRADLHIGGWIIQKEGENSVKATYIIDIDLKGSIPGPIVRKVSVDTPLCVAYVFDFLKKYGNPPYLTGLKGHIEKENFVPKEGKYEIQVKSATCKELTVVVDSEKMYPKGWNIRVSPETGAVVEISDKLAHVKFLEDQEYTLTVTRK</sequence>
<evidence type="ECO:0000259" key="1">
    <source>
        <dbReference type="PROSITE" id="PS50848"/>
    </source>
</evidence>
<accession>A0A1Y1Y381</accession>
<protein>
    <submittedName>
        <fullName evidence="2">Bet v1-like protein</fullName>
    </submittedName>
</protein>
<dbReference type="InterPro" id="IPR051213">
    <property type="entry name" value="START_lipid_transfer"/>
</dbReference>
<feature type="domain" description="START" evidence="1">
    <location>
        <begin position="1"/>
        <end position="220"/>
    </location>
</feature>
<dbReference type="OrthoDB" id="196858at2759"/>
<name>A0A1Y1Y381_9FUNG</name>
<dbReference type="PANTHER" id="PTHR19308">
    <property type="entry name" value="PHOSPHATIDYLCHOLINE TRANSFER PROTEIN"/>
    <property type="match status" value="1"/>
</dbReference>
<keyword evidence="3" id="KW-1185">Reference proteome</keyword>
<evidence type="ECO:0000313" key="3">
    <source>
        <dbReference type="Proteomes" id="UP000193498"/>
    </source>
</evidence>
<reference evidence="2 3" key="1">
    <citation type="submission" date="2016-07" db="EMBL/GenBank/DDBJ databases">
        <title>Pervasive Adenine N6-methylation of Active Genes in Fungi.</title>
        <authorList>
            <consortium name="DOE Joint Genome Institute"/>
            <person name="Mondo S.J."/>
            <person name="Dannebaum R.O."/>
            <person name="Kuo R.C."/>
            <person name="Labutti K."/>
            <person name="Haridas S."/>
            <person name="Kuo A."/>
            <person name="Salamov A."/>
            <person name="Ahrendt S.R."/>
            <person name="Lipzen A."/>
            <person name="Sullivan W."/>
            <person name="Andreopoulos W.B."/>
            <person name="Clum A."/>
            <person name="Lindquist E."/>
            <person name="Daum C."/>
            <person name="Ramamoorthy G.K."/>
            <person name="Gryganskyi A."/>
            <person name="Culley D."/>
            <person name="Magnuson J.K."/>
            <person name="James T.Y."/>
            <person name="O'Malley M.A."/>
            <person name="Stajich J.E."/>
            <person name="Spatafora J.W."/>
            <person name="Visel A."/>
            <person name="Grigoriev I.V."/>
        </authorList>
    </citation>
    <scope>NUCLEOTIDE SEQUENCE [LARGE SCALE GENOMIC DNA]</scope>
    <source>
        <strain evidence="2 3">CBS 931.73</strain>
    </source>
</reference>
<comment type="caution">
    <text evidence="2">The sequence shown here is derived from an EMBL/GenBank/DDBJ whole genome shotgun (WGS) entry which is preliminary data.</text>
</comment>
<dbReference type="STRING" id="1314790.A0A1Y1Y381"/>
<dbReference type="GO" id="GO:0005737">
    <property type="term" value="C:cytoplasm"/>
    <property type="evidence" value="ECO:0007669"/>
    <property type="project" value="UniProtKB-ARBA"/>
</dbReference>
<dbReference type="PROSITE" id="PS50848">
    <property type="entry name" value="START"/>
    <property type="match status" value="1"/>
</dbReference>
<gene>
    <name evidence="2" type="ORF">K493DRAFT_303302</name>
</gene>
<dbReference type="SUPFAM" id="SSF55961">
    <property type="entry name" value="Bet v1-like"/>
    <property type="match status" value="1"/>
</dbReference>
<organism evidence="2 3">
    <name type="scientific">Basidiobolus meristosporus CBS 931.73</name>
    <dbReference type="NCBI Taxonomy" id="1314790"/>
    <lineage>
        <taxon>Eukaryota</taxon>
        <taxon>Fungi</taxon>
        <taxon>Fungi incertae sedis</taxon>
        <taxon>Zoopagomycota</taxon>
        <taxon>Entomophthoromycotina</taxon>
        <taxon>Basidiobolomycetes</taxon>
        <taxon>Basidiobolales</taxon>
        <taxon>Basidiobolaceae</taxon>
        <taxon>Basidiobolus</taxon>
    </lineage>
</organism>
<proteinExistence type="predicted"/>